<evidence type="ECO:0000313" key="3">
    <source>
        <dbReference type="Proteomes" id="UP000183685"/>
    </source>
</evidence>
<keyword evidence="1" id="KW-1133">Transmembrane helix</keyword>
<proteinExistence type="predicted"/>
<keyword evidence="3" id="KW-1185">Reference proteome</keyword>
<feature type="transmembrane region" description="Helical" evidence="1">
    <location>
        <begin position="108"/>
        <end position="127"/>
    </location>
</feature>
<feature type="transmembrane region" description="Helical" evidence="1">
    <location>
        <begin position="16"/>
        <end position="38"/>
    </location>
</feature>
<dbReference type="STRING" id="637679.GCA_001550055_01831"/>
<dbReference type="AlphaFoldDB" id="A0A1G6ZZS4"/>
<dbReference type="OrthoDB" id="7432783at2"/>
<dbReference type="EMBL" id="FNAK01000004">
    <property type="protein sequence ID" value="SDE08040.1"/>
    <property type="molecule type" value="Genomic_DNA"/>
</dbReference>
<gene>
    <name evidence="2" type="ORF">SAMN04488071_2026</name>
</gene>
<protein>
    <submittedName>
        <fullName evidence="2">Uncharacterized protein</fullName>
    </submittedName>
</protein>
<evidence type="ECO:0000256" key="1">
    <source>
        <dbReference type="SAM" id="Phobius"/>
    </source>
</evidence>
<sequence>MQLSSLLGDRFTKSRLAIIILLAGLLVFYHISTVYDLYLGDGMADHPLMIHIQSALRLSIAASLMLVVFGVRRALYAMWLTIGGLVLTQYIVHFGANPPEFALERSAFSYLRGVIFPAIITLLFPYWKSTADIA</sequence>
<evidence type="ECO:0000313" key="2">
    <source>
        <dbReference type="EMBL" id="SDE08040.1"/>
    </source>
</evidence>
<keyword evidence="1" id="KW-0472">Membrane</keyword>
<organism evidence="2 3">
    <name type="scientific">Kordiimonas lacus</name>
    <dbReference type="NCBI Taxonomy" id="637679"/>
    <lineage>
        <taxon>Bacteria</taxon>
        <taxon>Pseudomonadati</taxon>
        <taxon>Pseudomonadota</taxon>
        <taxon>Alphaproteobacteria</taxon>
        <taxon>Kordiimonadales</taxon>
        <taxon>Kordiimonadaceae</taxon>
        <taxon>Kordiimonas</taxon>
    </lineage>
</organism>
<feature type="transmembrane region" description="Helical" evidence="1">
    <location>
        <begin position="76"/>
        <end position="96"/>
    </location>
</feature>
<keyword evidence="1" id="KW-0812">Transmembrane</keyword>
<reference evidence="2 3" key="1">
    <citation type="submission" date="2016-10" db="EMBL/GenBank/DDBJ databases">
        <authorList>
            <person name="de Groot N.N."/>
        </authorList>
    </citation>
    <scope>NUCLEOTIDE SEQUENCE [LARGE SCALE GENOMIC DNA]</scope>
    <source>
        <strain evidence="2 3">CGMCC 1.9109</strain>
    </source>
</reference>
<dbReference type="Proteomes" id="UP000183685">
    <property type="component" value="Unassembled WGS sequence"/>
</dbReference>
<accession>A0A1G6ZZS4</accession>
<feature type="transmembrane region" description="Helical" evidence="1">
    <location>
        <begin position="50"/>
        <end position="69"/>
    </location>
</feature>
<name>A0A1G6ZZS4_9PROT</name>
<dbReference type="RefSeq" id="WP_068304117.1">
    <property type="nucleotide sequence ID" value="NZ_FNAK01000004.1"/>
</dbReference>